<dbReference type="PANTHER" id="PTHR35319:SF2">
    <property type="entry name" value="YCF54"/>
    <property type="match status" value="1"/>
</dbReference>
<dbReference type="AlphaFoldDB" id="A0A345UAH0"/>
<dbReference type="EMBL" id="MH396016">
    <property type="protein sequence ID" value="AXI97456.1"/>
    <property type="molecule type" value="Genomic_DNA"/>
</dbReference>
<reference evidence="2" key="1">
    <citation type="submission" date="2018-05" db="EMBL/GenBank/DDBJ databases">
        <title>Organellar genomes of Gracilariaceae.</title>
        <authorList>
            <person name="Iha C."/>
            <person name="Oliveira M.C."/>
        </authorList>
    </citation>
    <scope>NUCLEOTIDE SEQUENCE</scope>
</reference>
<organism evidence="2">
    <name type="scientific">Melanthalia intermedia</name>
    <dbReference type="NCBI Taxonomy" id="172989"/>
    <lineage>
        <taxon>Eukaryota</taxon>
        <taxon>Rhodophyta</taxon>
        <taxon>Florideophyceae</taxon>
        <taxon>Rhodymeniophycidae</taxon>
        <taxon>Gracilariales</taxon>
        <taxon>Gracilariaceae</taxon>
        <taxon>Melanthalia</taxon>
    </lineage>
</organism>
<gene>
    <name evidence="2" type="primary">ycf54</name>
</gene>
<evidence type="ECO:0000256" key="1">
    <source>
        <dbReference type="ARBA" id="ARBA00043978"/>
    </source>
</evidence>
<comment type="similarity">
    <text evidence="1">Belongs to the ycf54 family.</text>
</comment>
<evidence type="ECO:0000313" key="2">
    <source>
        <dbReference type="EMBL" id="AXI97456.1"/>
    </source>
</evidence>
<dbReference type="InterPro" id="IPR038409">
    <property type="entry name" value="Ycf54-like_sf"/>
</dbReference>
<geneLocation type="chloroplast" evidence="2"/>
<dbReference type="InterPro" id="IPR019616">
    <property type="entry name" value="Ycf54"/>
</dbReference>
<dbReference type="RefSeq" id="YP_009511579.1">
    <property type="nucleotide sequence ID" value="NC_039145.1"/>
</dbReference>
<dbReference type="PANTHER" id="PTHR35319">
    <property type="match status" value="1"/>
</dbReference>
<protein>
    <recommendedName>
        <fullName evidence="3">Ycf54</fullName>
    </recommendedName>
</protein>
<sequence>MHKYYFALASKNFLMNEEPVEEILRERTNHYRKNKKDVDFWLITGSDFNKWIDEENICKKISRPYAAIVSSDKKFISWLKLRIGFILIGNFKSESILQFYDQ</sequence>
<dbReference type="Pfam" id="PF10674">
    <property type="entry name" value="Ycf54"/>
    <property type="match status" value="1"/>
</dbReference>
<keyword evidence="2" id="KW-0934">Plastid</keyword>
<accession>A0A345UAH0</accession>
<proteinExistence type="inferred from homology"/>
<name>A0A345UAH0_9FLOR</name>
<evidence type="ECO:0008006" key="3">
    <source>
        <dbReference type="Google" id="ProtNLM"/>
    </source>
</evidence>
<dbReference type="Gene3D" id="3.30.70.1860">
    <property type="entry name" value="Uncharacterised protein family Ycf54"/>
    <property type="match status" value="1"/>
</dbReference>
<keyword evidence="2" id="KW-0150">Chloroplast</keyword>
<dbReference type="GeneID" id="37624135"/>